<protein>
    <submittedName>
        <fullName evidence="8">Phosphate transport system regulator</fullName>
    </submittedName>
</protein>
<sequence length="220" mass="24271">MRTEFHERLDALTTEASAMCALAASVMRHANTALLRTDEFDSAAMQSELSDLHARNRHLERSALVTLACEAPVASDLRFVVTALHIGADADRMGDLADHVARVVERRHPEPVVTDAVSGYFIKMGRNVVDLAEAAAGMVLDGDTARADQIRETDEFVNELHRRLFAVLMSPDWDGGVQRAVDLILLGRFYERFGDHAKGIANRIVFRTTGISPLRSDTDS</sequence>
<feature type="domain" description="PhoU" evidence="7">
    <location>
        <begin position="122"/>
        <end position="204"/>
    </location>
</feature>
<gene>
    <name evidence="8" type="primary">phoY1</name>
    <name evidence="8" type="ORF">NCTC10485_04642</name>
</gene>
<keyword evidence="4" id="KW-0813">Transport</keyword>
<comment type="similarity">
    <text evidence="2">Belongs to the PhoU family.</text>
</comment>
<evidence type="ECO:0000256" key="2">
    <source>
        <dbReference type="ARBA" id="ARBA00008107"/>
    </source>
</evidence>
<evidence type="ECO:0000256" key="1">
    <source>
        <dbReference type="ARBA" id="ARBA00004496"/>
    </source>
</evidence>
<evidence type="ECO:0000259" key="7">
    <source>
        <dbReference type="Pfam" id="PF01895"/>
    </source>
</evidence>
<comment type="subcellular location">
    <subcellularLocation>
        <location evidence="1">Cytoplasm</location>
    </subcellularLocation>
</comment>
<feature type="domain" description="PhoU" evidence="7">
    <location>
        <begin position="18"/>
        <end position="103"/>
    </location>
</feature>
<evidence type="ECO:0000256" key="4">
    <source>
        <dbReference type="ARBA" id="ARBA00022448"/>
    </source>
</evidence>
<dbReference type="Proteomes" id="UP000282551">
    <property type="component" value="Chromosome"/>
</dbReference>
<dbReference type="RefSeq" id="WP_126335873.1">
    <property type="nucleotide sequence ID" value="NZ_AP022604.1"/>
</dbReference>
<dbReference type="InterPro" id="IPR038078">
    <property type="entry name" value="PhoU-like_sf"/>
</dbReference>
<evidence type="ECO:0000313" key="8">
    <source>
        <dbReference type="EMBL" id="VEG50324.1"/>
    </source>
</evidence>
<reference evidence="8 9" key="1">
    <citation type="submission" date="2018-12" db="EMBL/GenBank/DDBJ databases">
        <authorList>
            <consortium name="Pathogen Informatics"/>
        </authorList>
    </citation>
    <scope>NUCLEOTIDE SEQUENCE [LARGE SCALE GENOMIC DNA]</scope>
    <source>
        <strain evidence="8 9">NCTC10485</strain>
    </source>
</reference>
<dbReference type="GO" id="GO:0005737">
    <property type="term" value="C:cytoplasm"/>
    <property type="evidence" value="ECO:0007669"/>
    <property type="project" value="UniProtKB-SubCell"/>
</dbReference>
<dbReference type="SUPFAM" id="SSF109755">
    <property type="entry name" value="PhoU-like"/>
    <property type="match status" value="1"/>
</dbReference>
<dbReference type="Pfam" id="PF01895">
    <property type="entry name" value="PhoU"/>
    <property type="match status" value="2"/>
</dbReference>
<keyword evidence="6" id="KW-0592">Phosphate transport</keyword>
<proteinExistence type="inferred from homology"/>
<keyword evidence="9" id="KW-1185">Reference proteome</keyword>
<dbReference type="EMBL" id="LR134355">
    <property type="protein sequence ID" value="VEG50324.1"/>
    <property type="molecule type" value="Genomic_DNA"/>
</dbReference>
<dbReference type="NCBIfam" id="TIGR02135">
    <property type="entry name" value="phoU_full"/>
    <property type="match status" value="1"/>
</dbReference>
<accession>A0A448ID83</accession>
<dbReference type="GO" id="GO:0030643">
    <property type="term" value="P:intracellular phosphate ion homeostasis"/>
    <property type="evidence" value="ECO:0007669"/>
    <property type="project" value="InterPro"/>
</dbReference>
<name>A0A448ID83_MYCCI</name>
<dbReference type="GO" id="GO:0006817">
    <property type="term" value="P:phosphate ion transport"/>
    <property type="evidence" value="ECO:0007669"/>
    <property type="project" value="UniProtKB-KW"/>
</dbReference>
<evidence type="ECO:0000256" key="5">
    <source>
        <dbReference type="ARBA" id="ARBA00022490"/>
    </source>
</evidence>
<keyword evidence="5" id="KW-0963">Cytoplasm</keyword>
<dbReference type="InterPro" id="IPR026022">
    <property type="entry name" value="PhoU_dom"/>
</dbReference>
<evidence type="ECO:0000313" key="9">
    <source>
        <dbReference type="Proteomes" id="UP000282551"/>
    </source>
</evidence>
<dbReference type="OrthoDB" id="9814256at2"/>
<dbReference type="PANTHER" id="PTHR42930:SF3">
    <property type="entry name" value="PHOSPHATE-SPECIFIC TRANSPORT SYSTEM ACCESSORY PROTEIN PHOU"/>
    <property type="match status" value="1"/>
</dbReference>
<comment type="subunit">
    <text evidence="3">Homodimer.</text>
</comment>
<evidence type="ECO:0000256" key="3">
    <source>
        <dbReference type="ARBA" id="ARBA00011738"/>
    </source>
</evidence>
<organism evidence="8 9">
    <name type="scientific">Mycolicibacterium chitae</name>
    <name type="common">Mycobacterium chitae</name>
    <dbReference type="NCBI Taxonomy" id="1792"/>
    <lineage>
        <taxon>Bacteria</taxon>
        <taxon>Bacillati</taxon>
        <taxon>Actinomycetota</taxon>
        <taxon>Actinomycetes</taxon>
        <taxon>Mycobacteriales</taxon>
        <taxon>Mycobacteriaceae</taxon>
        <taxon>Mycolicibacterium</taxon>
    </lineage>
</organism>
<dbReference type="PANTHER" id="PTHR42930">
    <property type="entry name" value="PHOSPHATE-SPECIFIC TRANSPORT SYSTEM ACCESSORY PROTEIN PHOU"/>
    <property type="match status" value="1"/>
</dbReference>
<dbReference type="GO" id="GO:0045936">
    <property type="term" value="P:negative regulation of phosphate metabolic process"/>
    <property type="evidence" value="ECO:0007669"/>
    <property type="project" value="InterPro"/>
</dbReference>
<dbReference type="FunFam" id="1.20.58.220:FF:000004">
    <property type="entry name" value="Phosphate-specific transport system accessory protein PhoU"/>
    <property type="match status" value="1"/>
</dbReference>
<evidence type="ECO:0000256" key="6">
    <source>
        <dbReference type="ARBA" id="ARBA00022592"/>
    </source>
</evidence>
<dbReference type="InterPro" id="IPR028366">
    <property type="entry name" value="PhoU"/>
</dbReference>
<dbReference type="AlphaFoldDB" id="A0A448ID83"/>
<dbReference type="Gene3D" id="1.20.58.220">
    <property type="entry name" value="Phosphate transport system protein phou homolog 2, domain 2"/>
    <property type="match status" value="1"/>
</dbReference>